<name>A0A8A3PSE2_9HELO</name>
<accession>A0A8A3PSE2</accession>
<evidence type="ECO:0000313" key="1">
    <source>
        <dbReference type="EMBL" id="QSZ37789.1"/>
    </source>
</evidence>
<keyword evidence="2" id="KW-1185">Reference proteome</keyword>
<evidence type="ECO:0000313" key="2">
    <source>
        <dbReference type="Proteomes" id="UP000672032"/>
    </source>
</evidence>
<dbReference type="AlphaFoldDB" id="A0A8A3PSE2"/>
<dbReference type="OrthoDB" id="3200163at2759"/>
<organism evidence="1 2">
    <name type="scientific">Monilinia vaccinii-corymbosi</name>
    <dbReference type="NCBI Taxonomy" id="61207"/>
    <lineage>
        <taxon>Eukaryota</taxon>
        <taxon>Fungi</taxon>
        <taxon>Dikarya</taxon>
        <taxon>Ascomycota</taxon>
        <taxon>Pezizomycotina</taxon>
        <taxon>Leotiomycetes</taxon>
        <taxon>Helotiales</taxon>
        <taxon>Sclerotiniaceae</taxon>
        <taxon>Monilinia</taxon>
    </lineage>
</organism>
<sequence length="125" mass="14591">MVDFKRGKYSSNTDVKHRWDCFNASPEVYSYPMAHEMAIMERQLNLDEPYTSKLAFITAKQDKQFKKSLALKDGFPNYPFSLHSTLFRILSVCILVFSKDDLDAAVFIASLLLEWGFDVHRLDEW</sequence>
<dbReference type="Proteomes" id="UP000672032">
    <property type="component" value="Chromosome 9"/>
</dbReference>
<gene>
    <name evidence="1" type="ORF">DSL72_008888</name>
</gene>
<proteinExistence type="predicted"/>
<protein>
    <submittedName>
        <fullName evidence="1">Uncharacterized protein</fullName>
    </submittedName>
</protein>
<reference evidence="1" key="1">
    <citation type="submission" date="2020-10" db="EMBL/GenBank/DDBJ databases">
        <title>Genome Sequence of Monilinia vaccinii-corymbosi Sheds Light on Mummy Berry Disease Infection of Blueberry and Mating Type.</title>
        <authorList>
            <person name="Yow A.G."/>
            <person name="Zhang Y."/>
            <person name="Bansal K."/>
            <person name="Eacker S.M."/>
            <person name="Sullivan S."/>
            <person name="Liachko I."/>
            <person name="Cubeta M.A."/>
            <person name="Rollins J.A."/>
            <person name="Ashrafi H."/>
        </authorList>
    </citation>
    <scope>NUCLEOTIDE SEQUENCE</scope>
    <source>
        <strain evidence="1">RL-1</strain>
    </source>
</reference>
<dbReference type="EMBL" id="CP063413">
    <property type="protein sequence ID" value="QSZ37789.1"/>
    <property type="molecule type" value="Genomic_DNA"/>
</dbReference>